<dbReference type="GO" id="GO:0045892">
    <property type="term" value="P:negative regulation of DNA-templated transcription"/>
    <property type="evidence" value="ECO:0007669"/>
    <property type="project" value="TreeGrafter"/>
</dbReference>
<evidence type="ECO:0000256" key="4">
    <source>
        <dbReference type="ARBA" id="ARBA00020910"/>
    </source>
</evidence>
<feature type="binding site" evidence="12">
    <location>
        <position position="154"/>
    </location>
    <ligand>
        <name>Fe cation</name>
        <dbReference type="ChEBI" id="CHEBI:24875"/>
    </ligand>
</feature>
<evidence type="ECO:0000313" key="13">
    <source>
        <dbReference type="EMBL" id="ACD73045.1"/>
    </source>
</evidence>
<evidence type="ECO:0000256" key="9">
    <source>
        <dbReference type="ARBA" id="ARBA00023015"/>
    </source>
</evidence>
<keyword evidence="9" id="KW-0805">Transcription regulation</keyword>
<evidence type="ECO:0000256" key="8">
    <source>
        <dbReference type="ARBA" id="ARBA00022833"/>
    </source>
</evidence>
<gene>
    <name evidence="13" type="ordered locus">BAbS19_I15610</name>
</gene>
<dbReference type="Pfam" id="PF01475">
    <property type="entry name" value="FUR"/>
    <property type="match status" value="1"/>
</dbReference>
<keyword evidence="10" id="KW-0238">DNA-binding</keyword>
<evidence type="ECO:0000256" key="7">
    <source>
        <dbReference type="ARBA" id="ARBA00022723"/>
    </source>
</evidence>
<feature type="binding site" evidence="12">
    <location>
        <position position="133"/>
    </location>
    <ligand>
        <name>Fe cation</name>
        <dbReference type="ChEBI" id="CHEBI:24875"/>
    </ligand>
</feature>
<dbReference type="CDD" id="cd07153">
    <property type="entry name" value="Fur_like"/>
    <property type="match status" value="1"/>
</dbReference>
<dbReference type="PANTHER" id="PTHR33202:SF2">
    <property type="entry name" value="FERRIC UPTAKE REGULATION PROTEIN"/>
    <property type="match status" value="1"/>
</dbReference>
<keyword evidence="8" id="KW-0862">Zinc</keyword>
<dbReference type="PANTHER" id="PTHR33202">
    <property type="entry name" value="ZINC UPTAKE REGULATION PROTEIN"/>
    <property type="match status" value="1"/>
</dbReference>
<evidence type="ECO:0000256" key="5">
    <source>
        <dbReference type="ARBA" id="ARBA00022490"/>
    </source>
</evidence>
<dbReference type="EMBL" id="CP000887">
    <property type="protein sequence ID" value="ACD73045.1"/>
    <property type="molecule type" value="Genomic_DNA"/>
</dbReference>
<dbReference type="GO" id="GO:0003700">
    <property type="term" value="F:DNA-binding transcription factor activity"/>
    <property type="evidence" value="ECO:0007669"/>
    <property type="project" value="InterPro"/>
</dbReference>
<protein>
    <recommendedName>
        <fullName evidence="4">Ferric uptake regulation protein</fullName>
    </recommendedName>
</protein>
<evidence type="ECO:0000256" key="1">
    <source>
        <dbReference type="ARBA" id="ARBA00004496"/>
    </source>
</evidence>
<evidence type="ECO:0000256" key="3">
    <source>
        <dbReference type="ARBA" id="ARBA00011738"/>
    </source>
</evidence>
<dbReference type="GO" id="GO:0000976">
    <property type="term" value="F:transcription cis-regulatory region binding"/>
    <property type="evidence" value="ECO:0007669"/>
    <property type="project" value="TreeGrafter"/>
</dbReference>
<organism evidence="13 14">
    <name type="scientific">Brucella abortus (strain S19)</name>
    <dbReference type="NCBI Taxonomy" id="430066"/>
    <lineage>
        <taxon>Bacteria</taxon>
        <taxon>Pseudomonadati</taxon>
        <taxon>Pseudomonadota</taxon>
        <taxon>Alphaproteobacteria</taxon>
        <taxon>Hyphomicrobiales</taxon>
        <taxon>Brucellaceae</taxon>
        <taxon>Brucella/Ochrobactrum group</taxon>
        <taxon>Brucella</taxon>
    </lineage>
</organism>
<accession>A0A0F6AS38</accession>
<evidence type="ECO:0000313" key="14">
    <source>
        <dbReference type="Proteomes" id="UP000002565"/>
    </source>
</evidence>
<name>A0A0F6AS38_BRUA1</name>
<sequence length="182" mass="20901">MGVPIISPSSRNRRAQKAFGEIGFFQLQKIATDGDAVHNRSMNKPYTKPDYEQELRRAGVRITRPRRIILNILNETEDHPDALEIFRRAVEEDDSISLSTVYRTMKLLEERGAIHRHAFAGGPSRFEQASGAHHDHIIDMDSGDVVEFHSDKIEKLQEEIARSLGFEIVHHRLELYCKKLKS</sequence>
<keyword evidence="5" id="KW-0963">Cytoplasm</keyword>
<dbReference type="InterPro" id="IPR036390">
    <property type="entry name" value="WH_DNA-bd_sf"/>
</dbReference>
<dbReference type="Proteomes" id="UP000002565">
    <property type="component" value="Chromosome 1"/>
</dbReference>
<evidence type="ECO:0000256" key="6">
    <source>
        <dbReference type="ARBA" id="ARBA00022491"/>
    </source>
</evidence>
<dbReference type="GO" id="GO:1900376">
    <property type="term" value="P:regulation of secondary metabolite biosynthetic process"/>
    <property type="evidence" value="ECO:0007669"/>
    <property type="project" value="TreeGrafter"/>
</dbReference>
<comment type="subcellular location">
    <subcellularLocation>
        <location evidence="1">Cytoplasm</location>
    </subcellularLocation>
</comment>
<dbReference type="GO" id="GO:0008270">
    <property type="term" value="F:zinc ion binding"/>
    <property type="evidence" value="ECO:0007669"/>
    <property type="project" value="TreeGrafter"/>
</dbReference>
<evidence type="ECO:0000256" key="2">
    <source>
        <dbReference type="ARBA" id="ARBA00007957"/>
    </source>
</evidence>
<feature type="binding site" evidence="12">
    <location>
        <position position="135"/>
    </location>
    <ligand>
        <name>Fe cation</name>
        <dbReference type="ChEBI" id="CHEBI:24875"/>
    </ligand>
</feature>
<dbReference type="AlphaFoldDB" id="A0A0F6AS38"/>
<reference evidence="13 14" key="1">
    <citation type="journal article" date="2008" name="PLoS ONE">
        <title>Genome sequence of Brucella abortus vaccine strain S19 compared to virulent strains yields candidate virulence genes.</title>
        <authorList>
            <person name="Crasta O.R."/>
            <person name="Folkerts O."/>
            <person name="Fei Z."/>
            <person name="Mane S.P."/>
            <person name="Evans C."/>
            <person name="Martino-Catt S."/>
            <person name="Bricker B."/>
            <person name="Yu G."/>
            <person name="Du L."/>
            <person name="Sobral B.W."/>
        </authorList>
    </citation>
    <scope>NUCLEOTIDE SEQUENCE [LARGE SCALE GENOMIC DNA]</scope>
    <source>
        <strain evidence="13 14">S19</strain>
    </source>
</reference>
<evidence type="ECO:0000256" key="11">
    <source>
        <dbReference type="ARBA" id="ARBA00023163"/>
    </source>
</evidence>
<proteinExistence type="inferred from homology"/>
<dbReference type="InterPro" id="IPR043135">
    <property type="entry name" value="Fur_C"/>
</dbReference>
<dbReference type="SUPFAM" id="SSF46785">
    <property type="entry name" value="Winged helix' DNA-binding domain"/>
    <property type="match status" value="1"/>
</dbReference>
<keyword evidence="12" id="KW-0408">Iron</keyword>
<evidence type="ECO:0000256" key="10">
    <source>
        <dbReference type="ARBA" id="ARBA00023125"/>
    </source>
</evidence>
<feature type="binding site" evidence="12">
    <location>
        <position position="171"/>
    </location>
    <ligand>
        <name>Fe cation</name>
        <dbReference type="ChEBI" id="CHEBI:24875"/>
    </ligand>
</feature>
<comment type="subunit">
    <text evidence="3">Homodimer.</text>
</comment>
<dbReference type="HOGENOM" id="CLU_096072_3_2_5"/>
<dbReference type="InterPro" id="IPR002481">
    <property type="entry name" value="FUR"/>
</dbReference>
<dbReference type="Gene3D" id="3.30.1490.190">
    <property type="match status" value="1"/>
</dbReference>
<keyword evidence="11" id="KW-0804">Transcription</keyword>
<keyword evidence="7 12" id="KW-0479">Metal-binding</keyword>
<dbReference type="Gene3D" id="1.10.10.10">
    <property type="entry name" value="Winged helix-like DNA-binding domain superfamily/Winged helix DNA-binding domain"/>
    <property type="match status" value="1"/>
</dbReference>
<dbReference type="KEGG" id="bmc:BAbS19_I15610"/>
<keyword evidence="6" id="KW-0678">Repressor</keyword>
<dbReference type="InterPro" id="IPR036388">
    <property type="entry name" value="WH-like_DNA-bd_sf"/>
</dbReference>
<comment type="cofactor">
    <cofactor evidence="12">
        <name>Mn(2+)</name>
        <dbReference type="ChEBI" id="CHEBI:29035"/>
    </cofactor>
    <cofactor evidence="12">
        <name>Fe(2+)</name>
        <dbReference type="ChEBI" id="CHEBI:29033"/>
    </cofactor>
    <text evidence="12">Binds 1 Mn(2+) or Fe(2+) ion per subunit.</text>
</comment>
<dbReference type="GO" id="GO:0005829">
    <property type="term" value="C:cytosol"/>
    <property type="evidence" value="ECO:0007669"/>
    <property type="project" value="TreeGrafter"/>
</dbReference>
<comment type="similarity">
    <text evidence="2">Belongs to the Fur family.</text>
</comment>
<evidence type="ECO:0000256" key="12">
    <source>
        <dbReference type="PIRSR" id="PIRSR602481-2"/>
    </source>
</evidence>